<name>A0A381V331_9ZZZZ</name>
<feature type="compositionally biased region" description="Basic and acidic residues" evidence="1">
    <location>
        <begin position="8"/>
        <end position="23"/>
    </location>
</feature>
<protein>
    <submittedName>
        <fullName evidence="2">Uncharacterized protein</fullName>
    </submittedName>
</protein>
<evidence type="ECO:0000256" key="1">
    <source>
        <dbReference type="SAM" id="MobiDB-lite"/>
    </source>
</evidence>
<feature type="non-terminal residue" evidence="2">
    <location>
        <position position="1"/>
    </location>
</feature>
<dbReference type="EMBL" id="UINC01007566">
    <property type="protein sequence ID" value="SVA34057.1"/>
    <property type="molecule type" value="Genomic_DNA"/>
</dbReference>
<organism evidence="2">
    <name type="scientific">marine metagenome</name>
    <dbReference type="NCBI Taxonomy" id="408172"/>
    <lineage>
        <taxon>unclassified sequences</taxon>
        <taxon>metagenomes</taxon>
        <taxon>ecological metagenomes</taxon>
    </lineage>
</organism>
<evidence type="ECO:0000313" key="2">
    <source>
        <dbReference type="EMBL" id="SVA34057.1"/>
    </source>
</evidence>
<gene>
    <name evidence="2" type="ORF">METZ01_LOCUS86911</name>
</gene>
<reference evidence="2" key="1">
    <citation type="submission" date="2018-05" db="EMBL/GenBank/DDBJ databases">
        <authorList>
            <person name="Lanie J.A."/>
            <person name="Ng W.-L."/>
            <person name="Kazmierczak K.M."/>
            <person name="Andrzejewski T.M."/>
            <person name="Davidsen T.M."/>
            <person name="Wayne K.J."/>
            <person name="Tettelin H."/>
            <person name="Glass J.I."/>
            <person name="Rusch D."/>
            <person name="Podicherti R."/>
            <person name="Tsui H.-C.T."/>
            <person name="Winkler M.E."/>
        </authorList>
    </citation>
    <scope>NUCLEOTIDE SEQUENCE</scope>
</reference>
<sequence>VPVQQGVRGDDHPGGAESALHRSGVEESLLNRIEGPVVAEALDGHDLGTVRLASSDEAGADEFAVEVDGARPAFALFAGIFRTA</sequence>
<proteinExistence type="predicted"/>
<accession>A0A381V331</accession>
<dbReference type="AlphaFoldDB" id="A0A381V331"/>
<feature type="region of interest" description="Disordered" evidence="1">
    <location>
        <begin position="1"/>
        <end position="23"/>
    </location>
</feature>